<dbReference type="GO" id="GO:0003924">
    <property type="term" value="F:GTPase activity"/>
    <property type="evidence" value="ECO:0007669"/>
    <property type="project" value="InterPro"/>
</dbReference>
<gene>
    <name evidence="8" type="ORF">HINF_LOCUS25204</name>
    <name evidence="6" type="ORF">HINF_LOCUS28668</name>
    <name evidence="9" type="ORF">HINF_LOCUS50309</name>
    <name evidence="7" type="ORF">HINF_LOCUS55183</name>
</gene>
<feature type="binding site" evidence="4">
    <location>
        <position position="42"/>
    </location>
    <ligand>
        <name>Mg(2+)</name>
        <dbReference type="ChEBI" id="CHEBI:18420"/>
    </ligand>
</feature>
<evidence type="ECO:0000313" key="9">
    <source>
        <dbReference type="EMBL" id="CAL6062688.1"/>
    </source>
</evidence>
<evidence type="ECO:0000313" key="10">
    <source>
        <dbReference type="Proteomes" id="UP001642409"/>
    </source>
</evidence>
<reference evidence="8 10" key="2">
    <citation type="submission" date="2024-07" db="EMBL/GenBank/DDBJ databases">
        <authorList>
            <person name="Akdeniz Z."/>
        </authorList>
    </citation>
    <scope>NUCLEOTIDE SEQUENCE [LARGE SCALE GENOMIC DNA]</scope>
</reference>
<dbReference type="EMBL" id="CATOUU010001024">
    <property type="protein sequence ID" value="CAI9967538.1"/>
    <property type="molecule type" value="Genomic_DNA"/>
</dbReference>
<dbReference type="SUPFAM" id="SSF52540">
    <property type="entry name" value="P-loop containing nucleoside triphosphate hydrolases"/>
    <property type="match status" value="1"/>
</dbReference>
<dbReference type="Gene3D" id="3.40.50.300">
    <property type="entry name" value="P-loop containing nucleotide triphosphate hydrolases"/>
    <property type="match status" value="1"/>
</dbReference>
<dbReference type="SMART" id="SM00178">
    <property type="entry name" value="SAR"/>
    <property type="match status" value="1"/>
</dbReference>
<dbReference type="PANTHER" id="PTHR11711">
    <property type="entry name" value="ADP RIBOSYLATION FACTOR-RELATED"/>
    <property type="match status" value="1"/>
</dbReference>
<dbReference type="InterPro" id="IPR005225">
    <property type="entry name" value="Small_GTP-bd"/>
</dbReference>
<dbReference type="Pfam" id="PF00025">
    <property type="entry name" value="Arf"/>
    <property type="match status" value="1"/>
</dbReference>
<feature type="binding site" evidence="3">
    <location>
        <begin position="18"/>
        <end position="25"/>
    </location>
    <ligand>
        <name>GTP</name>
        <dbReference type="ChEBI" id="CHEBI:37565"/>
    </ligand>
</feature>
<reference evidence="7" key="1">
    <citation type="submission" date="2023-06" db="EMBL/GenBank/DDBJ databases">
        <authorList>
            <person name="Kurt Z."/>
        </authorList>
    </citation>
    <scope>NUCLEOTIDE SEQUENCE</scope>
</reference>
<organism evidence="7">
    <name type="scientific">Hexamita inflata</name>
    <dbReference type="NCBI Taxonomy" id="28002"/>
    <lineage>
        <taxon>Eukaryota</taxon>
        <taxon>Metamonada</taxon>
        <taxon>Diplomonadida</taxon>
        <taxon>Hexamitidae</taxon>
        <taxon>Hexamitinae</taxon>
        <taxon>Hexamita</taxon>
    </lineage>
</organism>
<name>A0AA86R0T3_9EUKA</name>
<comment type="similarity">
    <text evidence="5">Belongs to the small GTPase superfamily. Arf family.</text>
</comment>
<evidence type="ECO:0000256" key="5">
    <source>
        <dbReference type="RuleBase" id="RU003925"/>
    </source>
</evidence>
<keyword evidence="1 3" id="KW-0547">Nucleotide-binding</keyword>
<dbReference type="GO" id="GO:0005525">
    <property type="term" value="F:GTP binding"/>
    <property type="evidence" value="ECO:0007669"/>
    <property type="project" value="UniProtKB-KW"/>
</dbReference>
<dbReference type="InterPro" id="IPR024156">
    <property type="entry name" value="Small_GTPase_ARF"/>
</dbReference>
<protein>
    <submittedName>
        <fullName evidence="7">ADP-ribosylation factor</fullName>
    </submittedName>
    <submittedName>
        <fullName evidence="8">ADP-ribosylation_factor</fullName>
    </submittedName>
</protein>
<evidence type="ECO:0000313" key="8">
    <source>
        <dbReference type="EMBL" id="CAL6015816.1"/>
    </source>
</evidence>
<evidence type="ECO:0000313" key="6">
    <source>
        <dbReference type="EMBL" id="CAI9941023.1"/>
    </source>
</evidence>
<evidence type="ECO:0000256" key="3">
    <source>
        <dbReference type="PIRSR" id="PIRSR606689-1"/>
    </source>
</evidence>
<feature type="binding site" evidence="3">
    <location>
        <begin position="121"/>
        <end position="124"/>
    </location>
    <ligand>
        <name>GTP</name>
        <dbReference type="ChEBI" id="CHEBI:37565"/>
    </ligand>
</feature>
<dbReference type="EMBL" id="CAXDID020000240">
    <property type="protein sequence ID" value="CAL6062688.1"/>
    <property type="molecule type" value="Genomic_DNA"/>
</dbReference>
<dbReference type="AlphaFoldDB" id="A0AA86R0T3"/>
<dbReference type="InterPro" id="IPR027417">
    <property type="entry name" value="P-loop_NTPase"/>
</dbReference>
<accession>A0AA86R0T3</accession>
<dbReference type="InterPro" id="IPR006689">
    <property type="entry name" value="Small_GTPase_ARF/SAR"/>
</dbReference>
<dbReference type="PROSITE" id="PS51417">
    <property type="entry name" value="ARF"/>
    <property type="match status" value="1"/>
</dbReference>
<dbReference type="Proteomes" id="UP001642409">
    <property type="component" value="Unassembled WGS sequence"/>
</dbReference>
<dbReference type="GO" id="GO:0046872">
    <property type="term" value="F:metal ion binding"/>
    <property type="evidence" value="ECO:0007669"/>
    <property type="project" value="UniProtKB-KW"/>
</dbReference>
<sequence>MSLCQKPKMKELCVLMLGLDKSGKTALLYKWLTKKSQETIPTTGFNVEIIKSKNISLTITDVNGQDQTRLIWSTYTQNIQLLFFVIDSSQRDVQIILSTHSELQKLINNLNVNIPFIILFNKSDLPNIFSDEEIWNEFDLKIGENNLNGRRIIALRTSAKIQSSFKDVIQWVQKLNV</sequence>
<proteinExistence type="inferred from homology"/>
<feature type="binding site" evidence="3">
    <location>
        <position position="64"/>
    </location>
    <ligand>
        <name>GTP</name>
        <dbReference type="ChEBI" id="CHEBI:37565"/>
    </ligand>
</feature>
<keyword evidence="2 3" id="KW-0342">GTP-binding</keyword>
<evidence type="ECO:0000313" key="7">
    <source>
        <dbReference type="EMBL" id="CAI9967538.1"/>
    </source>
</evidence>
<comment type="caution">
    <text evidence="7">The sequence shown here is derived from an EMBL/GenBank/DDBJ whole genome shotgun (WGS) entry which is preliminary data.</text>
</comment>
<keyword evidence="10" id="KW-1185">Reference proteome</keyword>
<dbReference type="EMBL" id="CAXDID020000075">
    <property type="protein sequence ID" value="CAL6015816.1"/>
    <property type="molecule type" value="Genomic_DNA"/>
</dbReference>
<feature type="binding site" evidence="4">
    <location>
        <position position="25"/>
    </location>
    <ligand>
        <name>Mg(2+)</name>
        <dbReference type="ChEBI" id="CHEBI:18420"/>
    </ligand>
</feature>
<dbReference type="NCBIfam" id="TIGR00231">
    <property type="entry name" value="small_GTP"/>
    <property type="match status" value="1"/>
</dbReference>
<keyword evidence="4" id="KW-0479">Metal-binding</keyword>
<dbReference type="PRINTS" id="PR00328">
    <property type="entry name" value="SAR1GTPBP"/>
</dbReference>
<dbReference type="SMART" id="SM00177">
    <property type="entry name" value="ARF"/>
    <property type="match status" value="1"/>
</dbReference>
<keyword evidence="4" id="KW-0460">Magnesium</keyword>
<dbReference type="EMBL" id="CATOUU010000687">
    <property type="protein sequence ID" value="CAI9941023.1"/>
    <property type="molecule type" value="Genomic_DNA"/>
</dbReference>
<evidence type="ECO:0000256" key="2">
    <source>
        <dbReference type="ARBA" id="ARBA00023134"/>
    </source>
</evidence>
<evidence type="ECO:0000256" key="1">
    <source>
        <dbReference type="ARBA" id="ARBA00022741"/>
    </source>
</evidence>
<evidence type="ECO:0000256" key="4">
    <source>
        <dbReference type="PIRSR" id="PIRSR606689-2"/>
    </source>
</evidence>